<evidence type="ECO:0000256" key="2">
    <source>
        <dbReference type="ARBA" id="ARBA00008335"/>
    </source>
</evidence>
<dbReference type="InterPro" id="IPR011701">
    <property type="entry name" value="MFS"/>
</dbReference>
<evidence type="ECO:0000256" key="1">
    <source>
        <dbReference type="ARBA" id="ARBA00004155"/>
    </source>
</evidence>
<feature type="transmembrane region" description="Helical" evidence="25">
    <location>
        <begin position="236"/>
        <end position="260"/>
    </location>
</feature>
<evidence type="ECO:0000256" key="8">
    <source>
        <dbReference type="ARBA" id="ARBA00044876"/>
    </source>
</evidence>
<keyword evidence="5 25" id="KW-1133">Transmembrane helix</keyword>
<comment type="catalytic activity">
    <reaction evidence="13">
        <text>L-alpha-aminoacyl-L-lysine(out) = L-alpha-aminoacyl-L-lysine(in)</text>
        <dbReference type="Rhea" id="RHEA:79383"/>
        <dbReference type="ChEBI" id="CHEBI:229966"/>
    </reaction>
</comment>
<feature type="transmembrane region" description="Helical" evidence="25">
    <location>
        <begin position="183"/>
        <end position="202"/>
    </location>
</feature>
<evidence type="ECO:0000256" key="13">
    <source>
        <dbReference type="ARBA" id="ARBA00044893"/>
    </source>
</evidence>
<sequence>MKNKQSNKKKLIIIIPKSLRSSITFYIIWGLSCIFYFYESLLQVAPSVMTNELTHDFLINGNTLGILSGIYFYSYAFMQLPIGLLMDYFMPQYLLILASIFCSSSAIIFSITNNFIMACISRLILGCSSAFAIIGSMKLINHYFSSKYFSFLTGIMVTFGMLGSIIGEAPLSILIKYYGWRKSIFFIGIFGLILPFLMTIFLNGKTKKNNLSEDTKSLINKNIIKNIYTMLKNPQLWLIALYGGFMYMPTPIFCGLWGVPFLMEKINLNKTIAANYVSLIFVGWAIGSPLWGLYSNWIKKCKPVMYISSFGALFTNSLFIYCNIHLHWILQLLLFSFGFFSSGFFSSFTLGKTLYSKKNFATGLSFINTINMLGIALIQPIIGLILDKICYKHNIIYNNIIIYPIKAYYIALTLLPISIIISLIILTKIKENY</sequence>
<evidence type="ECO:0000313" key="27">
    <source>
        <dbReference type="EMBL" id="WWR12056.1"/>
    </source>
</evidence>
<evidence type="ECO:0000256" key="12">
    <source>
        <dbReference type="ARBA" id="ARBA00044891"/>
    </source>
</evidence>
<feature type="transmembrane region" description="Helical" evidence="25">
    <location>
        <begin position="148"/>
        <end position="171"/>
    </location>
</feature>
<feature type="transmembrane region" description="Helical" evidence="25">
    <location>
        <begin position="272"/>
        <end position="294"/>
    </location>
</feature>
<comment type="catalytic activity">
    <reaction evidence="10">
        <text>L-alpha-aminoacyl-L-arginine(out) = L-alpha-aminoacyl-L-arginine(in)</text>
        <dbReference type="Rhea" id="RHEA:79367"/>
        <dbReference type="ChEBI" id="CHEBI:229968"/>
    </reaction>
</comment>
<name>A0ABZ2H054_9GAMM</name>
<comment type="subunit">
    <text evidence="24">Homodimer. Interacts with lysosomal protein GLMP (via lumenal domain); the interaction starts while both proteins are still in the endoplasmic reticulum and is required for stabilization of MFSD1 in lysosomes but has no direct effect on its targeting to lysosomes or transporter activity.</text>
</comment>
<keyword evidence="4 25" id="KW-0812">Transmembrane</keyword>
<comment type="catalytic activity">
    <reaction evidence="14">
        <text>L-aspartyl-L-lysine(out) = L-aspartyl-L-lysine(in)</text>
        <dbReference type="Rhea" id="RHEA:79411"/>
        <dbReference type="ChEBI" id="CHEBI:229953"/>
    </reaction>
</comment>
<proteinExistence type="inferred from homology"/>
<gene>
    <name evidence="27" type="ORF">RQL38_00200</name>
</gene>
<dbReference type="PROSITE" id="PS50850">
    <property type="entry name" value="MFS"/>
    <property type="match status" value="1"/>
</dbReference>
<comment type="catalytic activity">
    <reaction evidence="11">
        <text>L-alpha-aminoacyl-L-histidine(out) = L-alpha-aminoacyl-L-histidine(in)</text>
        <dbReference type="Rhea" id="RHEA:79375"/>
        <dbReference type="ChEBI" id="CHEBI:229967"/>
    </reaction>
</comment>
<evidence type="ECO:0000256" key="24">
    <source>
        <dbReference type="ARBA" id="ARBA00046376"/>
    </source>
</evidence>
<keyword evidence="28" id="KW-1185">Reference proteome</keyword>
<keyword evidence="3" id="KW-0813">Transport</keyword>
<evidence type="ECO:0000256" key="16">
    <source>
        <dbReference type="ARBA" id="ARBA00044900"/>
    </source>
</evidence>
<dbReference type="CDD" id="cd06174">
    <property type="entry name" value="MFS"/>
    <property type="match status" value="1"/>
</dbReference>
<dbReference type="SUPFAM" id="SSF103473">
    <property type="entry name" value="MFS general substrate transporter"/>
    <property type="match status" value="1"/>
</dbReference>
<comment type="catalytic activity">
    <reaction evidence="20">
        <text>L-lysyl-glycine(out) = L-lysyl-glycine(in)</text>
        <dbReference type="Rhea" id="RHEA:79407"/>
        <dbReference type="ChEBI" id="CHEBI:191202"/>
    </reaction>
</comment>
<feature type="transmembrane region" description="Helical" evidence="25">
    <location>
        <begin position="406"/>
        <end position="426"/>
    </location>
</feature>
<evidence type="ECO:0000256" key="14">
    <source>
        <dbReference type="ARBA" id="ARBA00044898"/>
    </source>
</evidence>
<comment type="catalytic activity">
    <reaction evidence="8">
        <text>L-lysyl-L-alanine(out) = L-lysyl-L-alanine(in)</text>
        <dbReference type="Rhea" id="RHEA:79399"/>
        <dbReference type="ChEBI" id="CHEBI:229954"/>
    </reaction>
</comment>
<feature type="domain" description="Major facilitator superfamily (MFS) profile" evidence="26">
    <location>
        <begin position="24"/>
        <end position="430"/>
    </location>
</feature>
<dbReference type="InterPro" id="IPR052187">
    <property type="entry name" value="MFSD1"/>
</dbReference>
<comment type="catalytic activity">
    <reaction evidence="18">
        <text>L-histidyl-L-alpha-amino acid(out) = L-histidyl-L-alpha-amino acid(in)</text>
        <dbReference type="Rhea" id="RHEA:79379"/>
        <dbReference type="ChEBI" id="CHEBI:229964"/>
    </reaction>
</comment>
<feature type="transmembrane region" description="Helical" evidence="25">
    <location>
        <begin position="306"/>
        <end position="326"/>
    </location>
</feature>
<comment type="catalytic activity">
    <reaction evidence="15">
        <text>L-arginyl-L-alpha-amino acid(out) = L-arginyl-L-alpha-amino acid(in)</text>
        <dbReference type="Rhea" id="RHEA:79371"/>
        <dbReference type="ChEBI" id="CHEBI:84315"/>
    </reaction>
</comment>
<evidence type="ECO:0000256" key="23">
    <source>
        <dbReference type="ARBA" id="ARBA00045709"/>
    </source>
</evidence>
<evidence type="ECO:0000256" key="18">
    <source>
        <dbReference type="ARBA" id="ARBA00044912"/>
    </source>
</evidence>
<comment type="similarity">
    <text evidence="2">Belongs to the major facilitator superfamily.</text>
</comment>
<comment type="catalytic activity">
    <reaction evidence="17">
        <text>L-arginyl-glycine(out) = L-arginyl-glycine(in)</text>
        <dbReference type="Rhea" id="RHEA:79391"/>
        <dbReference type="ChEBI" id="CHEBI:229955"/>
    </reaction>
</comment>
<keyword evidence="6 25" id="KW-0472">Membrane</keyword>
<evidence type="ECO:0000256" key="9">
    <source>
        <dbReference type="ARBA" id="ARBA00044878"/>
    </source>
</evidence>
<evidence type="ECO:0000256" key="5">
    <source>
        <dbReference type="ARBA" id="ARBA00022989"/>
    </source>
</evidence>
<accession>A0ABZ2H054</accession>
<evidence type="ECO:0000256" key="11">
    <source>
        <dbReference type="ARBA" id="ARBA00044884"/>
    </source>
</evidence>
<organism evidence="27 28">
    <name type="scientific">Candidatus Legionella polyplacis</name>
    <dbReference type="NCBI Taxonomy" id="2005262"/>
    <lineage>
        <taxon>Bacteria</taxon>
        <taxon>Pseudomonadati</taxon>
        <taxon>Pseudomonadota</taxon>
        <taxon>Gammaproteobacteria</taxon>
        <taxon>Legionellales</taxon>
        <taxon>Legionellaceae</taxon>
        <taxon>Legionella</taxon>
    </lineage>
</organism>
<feature type="transmembrane region" description="Helical" evidence="25">
    <location>
        <begin position="332"/>
        <end position="351"/>
    </location>
</feature>
<evidence type="ECO:0000256" key="19">
    <source>
        <dbReference type="ARBA" id="ARBA00044919"/>
    </source>
</evidence>
<dbReference type="PROSITE" id="PS51257">
    <property type="entry name" value="PROKAR_LIPOPROTEIN"/>
    <property type="match status" value="1"/>
</dbReference>
<evidence type="ECO:0000256" key="7">
    <source>
        <dbReference type="ARBA" id="ARBA00023228"/>
    </source>
</evidence>
<dbReference type="PANTHER" id="PTHR23512">
    <property type="entry name" value="MAJOR FACILITATOR SUPERFAMILY DOMAIN-CONTAINING PROTEIN 1"/>
    <property type="match status" value="1"/>
</dbReference>
<dbReference type="InterPro" id="IPR036259">
    <property type="entry name" value="MFS_trans_sf"/>
</dbReference>
<evidence type="ECO:0000256" key="6">
    <source>
        <dbReference type="ARBA" id="ARBA00023136"/>
    </source>
</evidence>
<comment type="subcellular location">
    <subcellularLocation>
        <location evidence="1">Lysosome membrane</location>
        <topology evidence="1">Multi-pass membrane protein</topology>
    </subcellularLocation>
</comment>
<feature type="transmembrane region" description="Helical" evidence="25">
    <location>
        <begin position="58"/>
        <end position="78"/>
    </location>
</feature>
<dbReference type="Pfam" id="PF07690">
    <property type="entry name" value="MFS_1"/>
    <property type="match status" value="1"/>
</dbReference>
<feature type="transmembrane region" description="Helical" evidence="25">
    <location>
        <begin position="363"/>
        <end position="386"/>
    </location>
</feature>
<dbReference type="Gene3D" id="1.20.1250.20">
    <property type="entry name" value="MFS general substrate transporter like domains"/>
    <property type="match status" value="2"/>
</dbReference>
<comment type="catalytic activity">
    <reaction evidence="12">
        <text>L-lysyl-L-alpha-amino acid(out) = L-lysyl-L-alpha-amino acid(in)</text>
        <dbReference type="Rhea" id="RHEA:79387"/>
        <dbReference type="ChEBI" id="CHEBI:229965"/>
    </reaction>
</comment>
<dbReference type="PANTHER" id="PTHR23512:SF3">
    <property type="entry name" value="MAJOR FACILITATOR SUPERFAMILY DOMAIN-CONTAINING PROTEIN 1"/>
    <property type="match status" value="1"/>
</dbReference>
<comment type="function">
    <text evidence="23">Lysosomal dipeptide uniporter that selectively exports lysine, arginine or histidine-containing dipeptides with a net positive charge from the lysosome lumen into the cytosol. Could play a role in a specific type of protein O-glycosylation indirectly regulating macrophages migration and tissue invasion. Also essential for liver homeostasis.</text>
</comment>
<feature type="transmembrane region" description="Helical" evidence="25">
    <location>
        <begin position="115"/>
        <end position="136"/>
    </location>
</feature>
<evidence type="ECO:0000259" key="26">
    <source>
        <dbReference type="PROSITE" id="PS50850"/>
    </source>
</evidence>
<feature type="transmembrane region" description="Helical" evidence="25">
    <location>
        <begin position="21"/>
        <end position="38"/>
    </location>
</feature>
<dbReference type="InterPro" id="IPR020846">
    <property type="entry name" value="MFS_dom"/>
</dbReference>
<dbReference type="EMBL" id="CP135136">
    <property type="protein sequence ID" value="WWR12056.1"/>
    <property type="molecule type" value="Genomic_DNA"/>
</dbReference>
<comment type="catalytic activity">
    <reaction evidence="19">
        <text>L-alanyl-L-lysine(out) = L-alanyl-L-lysine(in)</text>
        <dbReference type="Rhea" id="RHEA:79415"/>
        <dbReference type="ChEBI" id="CHEBI:192470"/>
    </reaction>
</comment>
<dbReference type="Proteomes" id="UP001360424">
    <property type="component" value="Chromosome"/>
</dbReference>
<evidence type="ECO:0000256" key="15">
    <source>
        <dbReference type="ARBA" id="ARBA00044899"/>
    </source>
</evidence>
<evidence type="ECO:0000256" key="3">
    <source>
        <dbReference type="ARBA" id="ARBA00022448"/>
    </source>
</evidence>
<reference evidence="27" key="1">
    <citation type="submission" date="2023-09" db="EMBL/GenBank/DDBJ databases">
        <title>Genomes of two closely related lineages of the louse Polyplax serrata with different host specificities.</title>
        <authorList>
            <person name="Martinu J."/>
            <person name="Tarabai H."/>
            <person name="Stefka J."/>
            <person name="Hypsa V."/>
        </authorList>
    </citation>
    <scope>NUCLEOTIDE SEQUENCE [LARGE SCALE GENOMIC DNA]</scope>
    <source>
        <strain evidence="27">HR10_N</strain>
    </source>
</reference>
<keyword evidence="7" id="KW-0458">Lysosome</keyword>
<dbReference type="RefSeq" id="WP_338521639.1">
    <property type="nucleotide sequence ID" value="NZ_CP135136.1"/>
</dbReference>
<protein>
    <recommendedName>
        <fullName evidence="21">Lysosomal dipeptide transporter MFSD1</fullName>
    </recommendedName>
    <alternativeName>
        <fullName evidence="22">Major facilitator superfamily domain-containing protein 1</fullName>
    </alternativeName>
</protein>
<evidence type="ECO:0000313" key="28">
    <source>
        <dbReference type="Proteomes" id="UP001360424"/>
    </source>
</evidence>
<evidence type="ECO:0000256" key="21">
    <source>
        <dbReference type="ARBA" id="ARBA00044985"/>
    </source>
</evidence>
<evidence type="ECO:0000256" key="25">
    <source>
        <dbReference type="SAM" id="Phobius"/>
    </source>
</evidence>
<evidence type="ECO:0000256" key="4">
    <source>
        <dbReference type="ARBA" id="ARBA00022692"/>
    </source>
</evidence>
<feature type="transmembrane region" description="Helical" evidence="25">
    <location>
        <begin position="90"/>
        <end position="109"/>
    </location>
</feature>
<evidence type="ECO:0000256" key="20">
    <source>
        <dbReference type="ARBA" id="ARBA00044924"/>
    </source>
</evidence>
<comment type="catalytic activity">
    <reaction evidence="16">
        <text>L-lysyl-L-lysine(out) = L-lysyl-L-lysine(in)</text>
        <dbReference type="Rhea" id="RHEA:79403"/>
        <dbReference type="ChEBI" id="CHEBI:229956"/>
    </reaction>
</comment>
<evidence type="ECO:0000256" key="10">
    <source>
        <dbReference type="ARBA" id="ARBA00044881"/>
    </source>
</evidence>
<evidence type="ECO:0000256" key="17">
    <source>
        <dbReference type="ARBA" id="ARBA00044903"/>
    </source>
</evidence>
<comment type="catalytic activity">
    <reaction evidence="9">
        <text>L-histidyl-glycine(out) = L-histidyl-glycine(in)</text>
        <dbReference type="Rhea" id="RHEA:79395"/>
        <dbReference type="ChEBI" id="CHEBI:229957"/>
    </reaction>
</comment>
<evidence type="ECO:0000256" key="22">
    <source>
        <dbReference type="ARBA" id="ARBA00045018"/>
    </source>
</evidence>